<evidence type="ECO:0008006" key="4">
    <source>
        <dbReference type="Google" id="ProtNLM"/>
    </source>
</evidence>
<dbReference type="eggNOG" id="COG3637">
    <property type="taxonomic scope" value="Bacteria"/>
</dbReference>
<evidence type="ECO:0000313" key="3">
    <source>
        <dbReference type="Proteomes" id="UP000000588"/>
    </source>
</evidence>
<gene>
    <name evidence="2" type="ordered locus">PG_0326</name>
</gene>
<dbReference type="AlphaFoldDB" id="Q7MX84"/>
<protein>
    <recommendedName>
        <fullName evidence="4">Porin</fullName>
    </recommendedName>
</protein>
<proteinExistence type="predicted"/>
<dbReference type="Proteomes" id="UP000000588">
    <property type="component" value="Chromosome"/>
</dbReference>
<dbReference type="InterPro" id="IPR010870">
    <property type="entry name" value="Porin_O/P"/>
</dbReference>
<dbReference type="STRING" id="242619.PG_0326"/>
<dbReference type="EnsemblBacteria" id="AAQ65540">
    <property type="protein sequence ID" value="AAQ65540"/>
    <property type="gene ID" value="PG_0326"/>
</dbReference>
<evidence type="ECO:0000256" key="1">
    <source>
        <dbReference type="SAM" id="MobiDB-lite"/>
    </source>
</evidence>
<dbReference type="KEGG" id="pgi:PG_0326"/>
<name>Q7MX84_PORGI</name>
<dbReference type="DNASU" id="2551883"/>
<dbReference type="EMBL" id="AE015924">
    <property type="protein sequence ID" value="AAQ65540.1"/>
    <property type="molecule type" value="Genomic_DNA"/>
</dbReference>
<evidence type="ECO:0000313" key="2">
    <source>
        <dbReference type="EMBL" id="AAQ65540.1"/>
    </source>
</evidence>
<reference evidence="2 3" key="1">
    <citation type="journal article" date="2003" name="J. Bacteriol.">
        <title>Complete genome sequence of the oral pathogenic bacterium Porphyromonas gingivalis strain W83.</title>
        <authorList>
            <person name="Nelson K."/>
            <person name="Fleishmann R."/>
            <person name="DeBoy R."/>
            <person name="Paulsen I."/>
            <person name="Fouts D."/>
            <person name="Eisen J."/>
            <person name="Daugherty S."/>
            <person name="Dodson R."/>
            <person name="Durkin A."/>
            <person name="Gwinn M."/>
            <person name="Haft D."/>
            <person name="Kolonay J."/>
            <person name="Nelson W."/>
            <person name="White O."/>
            <person name="Mason T."/>
            <person name="Tallon L."/>
            <person name="Gray J."/>
            <person name="Granger D."/>
            <person name="Tettelin H."/>
            <person name="Dong H."/>
            <person name="Galvin J."/>
            <person name="Duncan M."/>
            <person name="Dewhirst F."/>
            <person name="Fraser C."/>
        </authorList>
    </citation>
    <scope>NUCLEOTIDE SEQUENCE [LARGE SCALE GENOMIC DNA]</scope>
    <source>
        <strain evidence="3">ATCC BAA-308 / W83</strain>
    </source>
</reference>
<accession>Q7MX84</accession>
<feature type="region of interest" description="Disordered" evidence="1">
    <location>
        <begin position="1"/>
        <end position="22"/>
    </location>
</feature>
<organism evidence="2 3">
    <name type="scientific">Porphyromonas gingivalis (strain ATCC BAA-308 / W83)</name>
    <dbReference type="NCBI Taxonomy" id="242619"/>
    <lineage>
        <taxon>Bacteria</taxon>
        <taxon>Pseudomonadati</taxon>
        <taxon>Bacteroidota</taxon>
        <taxon>Bacteroidia</taxon>
        <taxon>Bacteroidales</taxon>
        <taxon>Porphyromonadaceae</taxon>
        <taxon>Porphyromonas</taxon>
    </lineage>
</organism>
<keyword evidence="3" id="KW-1185">Reference proteome</keyword>
<dbReference type="Pfam" id="PF07396">
    <property type="entry name" value="Porin_O_P"/>
    <property type="match status" value="1"/>
</dbReference>
<sequence length="411" mass="46840">MRSADSSPAYSPIGSLSSSHSFDSIPDQRMNKSLLSLACLILCGMPAIAQQTGPAERSGEPSLAERVFGLEQKQKKLKVYLGIQSFYDQPLVDDESHIGHFKVQELRMSAHGELNRHLSFDWRQRLNRAADGTSFADNLSNAIDIAGVDWHPNDKVSFFFGRQYARFGGIEYDMNPVEIYQYSDLVDYMTCYTSGVNFAWNFHPEQQLQLQVLNAYNNRFADRYHVTPDVATATSYPLLYSAQWNGTLLGGALHMRYAVSMAHQAQERNMWYFTAGNLFNPGKRINGYLDLTYSIEGLDDKGIMTARYGKGKTLTDVKYYALVSKWNFRIFDQVNLFLKGMYENGYAPAQYGESSHTRHSYGYMGGVEYYPTETNFRLFVTYIGRHYRYSATETESTNALRAGLIYQIPFL</sequence>
<dbReference type="HOGENOM" id="CLU_058958_0_0_10"/>